<dbReference type="GO" id="GO:0003723">
    <property type="term" value="F:RNA binding"/>
    <property type="evidence" value="ECO:0007669"/>
    <property type="project" value="UniProtKB-UniRule"/>
</dbReference>
<feature type="domain" description="Helicase ATP-binding" evidence="9">
    <location>
        <begin position="325"/>
        <end position="508"/>
    </location>
</feature>
<dbReference type="EC" id="3.6.4.13" evidence="7"/>
<comment type="function">
    <text evidence="7">RNA helicase.</text>
</comment>
<proteinExistence type="inferred from homology"/>
<dbReference type="GO" id="GO:0003724">
    <property type="term" value="F:RNA helicase activity"/>
    <property type="evidence" value="ECO:0007669"/>
    <property type="project" value="UniProtKB-EC"/>
</dbReference>
<dbReference type="GO" id="GO:0005524">
    <property type="term" value="F:ATP binding"/>
    <property type="evidence" value="ECO:0007669"/>
    <property type="project" value="UniProtKB-UniRule"/>
</dbReference>
<dbReference type="InterPro" id="IPR014014">
    <property type="entry name" value="RNA_helicase_DEAD_Q_motif"/>
</dbReference>
<feature type="region of interest" description="Disordered" evidence="8">
    <location>
        <begin position="831"/>
        <end position="850"/>
    </location>
</feature>
<gene>
    <name evidence="13" type="ORF">BRAA10T44861Z</name>
    <name evidence="12" type="ORF">BRAPAZ1V2_A10P29200.2</name>
</gene>
<dbReference type="EMBL" id="LR031577">
    <property type="protein sequence ID" value="VDD20388.1"/>
    <property type="molecule type" value="Genomic_DNA"/>
</dbReference>
<evidence type="ECO:0000313" key="12">
    <source>
        <dbReference type="EMBL" id="CAG7911674.1"/>
    </source>
</evidence>
<feature type="short sequence motif" description="Q motif" evidence="6">
    <location>
        <begin position="915"/>
        <end position="943"/>
    </location>
</feature>
<dbReference type="InterPro" id="IPR027417">
    <property type="entry name" value="P-loop_NTPase"/>
</dbReference>
<keyword evidence="5 7" id="KW-0694">RNA-binding</keyword>
<dbReference type="PROSITE" id="PS51192">
    <property type="entry name" value="HELICASE_ATP_BIND_1"/>
    <property type="match status" value="2"/>
</dbReference>
<feature type="region of interest" description="Disordered" evidence="8">
    <location>
        <begin position="99"/>
        <end position="239"/>
    </location>
</feature>
<keyword evidence="2 7" id="KW-0378">Hydrolase</keyword>
<evidence type="ECO:0000256" key="6">
    <source>
        <dbReference type="PROSITE-ProRule" id="PRU00552"/>
    </source>
</evidence>
<keyword evidence="1 7" id="KW-0547">Nucleotide-binding</keyword>
<feature type="region of interest" description="Disordered" evidence="8">
    <location>
        <begin position="858"/>
        <end position="910"/>
    </location>
</feature>
<dbReference type="InterPro" id="IPR011545">
    <property type="entry name" value="DEAD/DEAH_box_helicase_dom"/>
</dbReference>
<evidence type="ECO:0000256" key="2">
    <source>
        <dbReference type="ARBA" id="ARBA00022801"/>
    </source>
</evidence>
<feature type="domain" description="Helicase C-terminal" evidence="10">
    <location>
        <begin position="1159"/>
        <end position="1314"/>
    </location>
</feature>
<keyword evidence="3 7" id="KW-0347">Helicase</keyword>
<dbReference type="CDD" id="cd18787">
    <property type="entry name" value="SF2_C_DEAD"/>
    <property type="match status" value="2"/>
</dbReference>
<comment type="similarity">
    <text evidence="7">Belongs to the DEAD box helicase family.</text>
</comment>
<reference evidence="13" key="1">
    <citation type="submission" date="2018-11" db="EMBL/GenBank/DDBJ databases">
        <authorList>
            <consortium name="Genoscope - CEA"/>
            <person name="William W."/>
        </authorList>
    </citation>
    <scope>NUCLEOTIDE SEQUENCE</scope>
</reference>
<dbReference type="Pfam" id="PF00270">
    <property type="entry name" value="DEAD"/>
    <property type="match status" value="2"/>
</dbReference>
<dbReference type="Proteomes" id="UP000694005">
    <property type="component" value="Chromosome A10"/>
</dbReference>
<evidence type="ECO:0000256" key="3">
    <source>
        <dbReference type="ARBA" id="ARBA00022806"/>
    </source>
</evidence>
<comment type="catalytic activity">
    <reaction evidence="7">
        <text>ATP + H2O = ADP + phosphate + H(+)</text>
        <dbReference type="Rhea" id="RHEA:13065"/>
        <dbReference type="ChEBI" id="CHEBI:15377"/>
        <dbReference type="ChEBI" id="CHEBI:15378"/>
        <dbReference type="ChEBI" id="CHEBI:30616"/>
        <dbReference type="ChEBI" id="CHEBI:43474"/>
        <dbReference type="ChEBI" id="CHEBI:456216"/>
        <dbReference type="EC" id="3.6.4.13"/>
    </reaction>
</comment>
<dbReference type="PROSITE" id="PS51195">
    <property type="entry name" value="Q_MOTIF"/>
    <property type="match status" value="2"/>
</dbReference>
<dbReference type="Gene3D" id="3.40.50.300">
    <property type="entry name" value="P-loop containing nucleotide triphosphate hydrolases"/>
    <property type="match status" value="4"/>
</dbReference>
<evidence type="ECO:0000313" key="13">
    <source>
        <dbReference type="EMBL" id="VDD20388.1"/>
    </source>
</evidence>
<feature type="domain" description="Helicase C-terminal" evidence="10">
    <location>
        <begin position="542"/>
        <end position="689"/>
    </location>
</feature>
<accession>A0A3P6D339</accession>
<dbReference type="SMART" id="SM00487">
    <property type="entry name" value="DEXDc"/>
    <property type="match status" value="2"/>
</dbReference>
<evidence type="ECO:0000256" key="4">
    <source>
        <dbReference type="ARBA" id="ARBA00022840"/>
    </source>
</evidence>
<feature type="domain" description="DEAD-box RNA helicase Q" evidence="11">
    <location>
        <begin position="294"/>
        <end position="322"/>
    </location>
</feature>
<dbReference type="InterPro" id="IPR014001">
    <property type="entry name" value="Helicase_ATP-bd"/>
</dbReference>
<feature type="compositionally biased region" description="Basic and acidic residues" evidence="8">
    <location>
        <begin position="200"/>
        <end position="219"/>
    </location>
</feature>
<name>A0A3P6D339_BRACM</name>
<evidence type="ECO:0000259" key="10">
    <source>
        <dbReference type="PROSITE" id="PS51194"/>
    </source>
</evidence>
<sequence>MPLKFPLGVRFITHSLPCTHLASSMNSAALIYSFRAVPVISKALPSRLTCLGLCSRVSFSTRPEFGRRGEIRASKSLIEDEAELSDWVSDLRTSSVRGKFTSDEDEAVQERVRRNVERDDGRGPPRRGREGQADRFGVSRRGKEGEVDRFGGSRRGKEGEIDRFGDSNRRRTEPVRNNRFGDREGARNGRVQGRSGESSFRGRNERNVDSGFRRERGMETNKGLGKQTRGLRQEEEDSSDEVVLGGIDDLLSEVSGDDDSEDDEVFVGKVVKGVEADMPRTDTAKTSDSYLSKTRFDQFPLSPLSLRAIKDAGFETMTVVQEATLPIILKGKDVLAKAKTGTGKTVAFLLPSIEAVIKSPPASRDSRQSPIVVLVVCPTRELASQAAAEANTLLKYHSSIGVQVVIGGTKLPTEQRRMQANPCQILVATPGRLKDHIENTSGFATRLNGVKVLVLDEADHLLDMGFRRDIERIIAAVPKQRQTFLFSATVPEEVRQICHIALKRDHEFINCVQEGSGETHQKVKQMYMIASLDRHFSLLYVLLKEHMADNPDYKVIIFCTTAMVTRLVADLLGQLSLNVREIHSRKPQGYRTKVSDEFRKSKSIILVTSDVSARGVDYPDVSLVVQMGLPSDREQYIHRLGRTGRKGKEGEGVLMLAPWEEYFLSSVKDLPINKSPLPPVDPEAVKKVQRGLNQVEMKNKEAAYQAWLGYYKSQKMIARDTTRLVELANEFSRSMGLDMPPAIPKNVLGKMGLKNVPGLRTKLCKCNLFSFLQTLDKSLLDSSLALNKPKEKLDYQEGPTHSLKARCKKALNLINGLEMYLRRSCFHHSPPPAPLVSMTSDGPKSGKKRREIRAKLAKELASGEDESGNKRGPKRGREDKPADVDEPLIKKAASTVSVEAADNKPKTSDSYLSKTRFDQFPLSPLSLKGIQDAGFKTMTVVQEATLPIILKGKDVLAKAKTGTGKTVAFLLPSIEAVIKSPPVSRDNRHPPIIVLVVCPTRELACQAAAEANILLKYHSSIGVEVVIGGTKLPAEQRRMQKHPCQILVATPGRLIDHIDNTSGFATRLKGVKVLVLDEADHLLDMGFRRDIERIIAAVPKQRQTFLFSATVPEEVRQICHIALKQDHEFVNCVQEGSGETHQKVSQMYMIASLDRHFSLIYALLKKHIADNVGYKVIIFCTTAMVTRLVADLLGQLSLNVREIHSRKPQSYRTRVSDEFRKSKSIILVTSDVSARGVDYPDVSLVVQMGLPSDREQYIHRLGRTGRKGKEGEGVLLLAPWEEYFLSSVKDLPIAKSPLPPIDHEAVKKVHKALSQVEMTHKEAAYQAWLGYYKSQKKIARDTTRLVELANEFSRSMGLDTPPAIPINVIGKMGLKNVPGLRVAPGFDKRPGKKNYRSR</sequence>
<keyword evidence="4 7" id="KW-0067">ATP-binding</keyword>
<evidence type="ECO:0000256" key="1">
    <source>
        <dbReference type="ARBA" id="ARBA00022741"/>
    </source>
</evidence>
<dbReference type="SUPFAM" id="SSF52540">
    <property type="entry name" value="P-loop containing nucleoside triphosphate hydrolases"/>
    <property type="match status" value="2"/>
</dbReference>
<feature type="short sequence motif" description="Q motif" evidence="6">
    <location>
        <begin position="294"/>
        <end position="322"/>
    </location>
</feature>
<evidence type="ECO:0000256" key="7">
    <source>
        <dbReference type="RuleBase" id="RU365068"/>
    </source>
</evidence>
<dbReference type="PANTHER" id="PTHR24031">
    <property type="entry name" value="RNA HELICASE"/>
    <property type="match status" value="1"/>
</dbReference>
<evidence type="ECO:0000256" key="8">
    <source>
        <dbReference type="SAM" id="MobiDB-lite"/>
    </source>
</evidence>
<dbReference type="Pfam" id="PF00271">
    <property type="entry name" value="Helicase_C"/>
    <property type="match status" value="2"/>
</dbReference>
<feature type="compositionally biased region" description="Basic and acidic residues" evidence="8">
    <location>
        <begin position="108"/>
        <end position="133"/>
    </location>
</feature>
<dbReference type="InterPro" id="IPR001650">
    <property type="entry name" value="Helicase_C-like"/>
</dbReference>
<evidence type="ECO:0000256" key="5">
    <source>
        <dbReference type="ARBA" id="ARBA00022884"/>
    </source>
</evidence>
<dbReference type="GO" id="GO:0016787">
    <property type="term" value="F:hydrolase activity"/>
    <property type="evidence" value="ECO:0007669"/>
    <property type="project" value="UniProtKB-KW"/>
</dbReference>
<protein>
    <recommendedName>
        <fullName evidence="7">ATP-dependent RNA helicase</fullName>
        <ecNumber evidence="7">3.6.4.13</ecNumber>
    </recommendedName>
</protein>
<dbReference type="SMART" id="SM00490">
    <property type="entry name" value="HELICc"/>
    <property type="match status" value="2"/>
</dbReference>
<dbReference type="EMBL" id="LS974626">
    <property type="protein sequence ID" value="CAG7911674.1"/>
    <property type="molecule type" value="Genomic_DNA"/>
</dbReference>
<dbReference type="PROSITE" id="PS51194">
    <property type="entry name" value="HELICASE_CTER"/>
    <property type="match status" value="2"/>
</dbReference>
<feature type="domain" description="Helicase ATP-binding" evidence="9">
    <location>
        <begin position="946"/>
        <end position="1129"/>
    </location>
</feature>
<feature type="domain" description="DEAD-box RNA helicase Q" evidence="11">
    <location>
        <begin position="915"/>
        <end position="943"/>
    </location>
</feature>
<dbReference type="CDD" id="cd17964">
    <property type="entry name" value="DEADc_MSS116"/>
    <property type="match status" value="2"/>
</dbReference>
<dbReference type="Gramene" id="A10p29200.2_BraZ1">
    <property type="protein sequence ID" value="A10p29200.2_BraZ1.CDS"/>
    <property type="gene ID" value="A10g29200.2_BraZ1"/>
</dbReference>
<comment type="domain">
    <text evidence="7">The Q motif is unique to and characteristic of the DEAD box family of RNA helicases and controls ATP binding and hydrolysis.</text>
</comment>
<feature type="compositionally biased region" description="Basic and acidic residues" evidence="8">
    <location>
        <begin position="141"/>
        <end position="187"/>
    </location>
</feature>
<evidence type="ECO:0000259" key="11">
    <source>
        <dbReference type="PROSITE" id="PS51195"/>
    </source>
</evidence>
<feature type="compositionally biased region" description="Basic and acidic residues" evidence="8">
    <location>
        <begin position="875"/>
        <end position="889"/>
    </location>
</feature>
<evidence type="ECO:0000259" key="9">
    <source>
        <dbReference type="PROSITE" id="PS51192"/>
    </source>
</evidence>
<organism evidence="13">
    <name type="scientific">Brassica campestris</name>
    <name type="common">Field mustard</name>
    <dbReference type="NCBI Taxonomy" id="3711"/>
    <lineage>
        <taxon>Eukaryota</taxon>
        <taxon>Viridiplantae</taxon>
        <taxon>Streptophyta</taxon>
        <taxon>Embryophyta</taxon>
        <taxon>Tracheophyta</taxon>
        <taxon>Spermatophyta</taxon>
        <taxon>Magnoliopsida</taxon>
        <taxon>eudicotyledons</taxon>
        <taxon>Gunneridae</taxon>
        <taxon>Pentapetalae</taxon>
        <taxon>rosids</taxon>
        <taxon>malvids</taxon>
        <taxon>Brassicales</taxon>
        <taxon>Brassicaceae</taxon>
        <taxon>Brassiceae</taxon>
        <taxon>Brassica</taxon>
    </lineage>
</organism>